<dbReference type="InterPro" id="IPR011453">
    <property type="entry name" value="DUF1559"/>
</dbReference>
<dbReference type="RefSeq" id="WP_013564926.1">
    <property type="nucleotide sequence ID" value="NC_014962.1"/>
</dbReference>
<dbReference type="Gene3D" id="3.30.700.10">
    <property type="entry name" value="Glycoprotein, Type 4 Pilin"/>
    <property type="match status" value="1"/>
</dbReference>
<dbReference type="AlphaFoldDB" id="E8R3Q3"/>
<evidence type="ECO:0000313" key="3">
    <source>
        <dbReference type="Proteomes" id="UP000008631"/>
    </source>
</evidence>
<dbReference type="PANTHER" id="PTHR30093:SF2">
    <property type="entry name" value="TYPE II SECRETION SYSTEM PROTEIN H"/>
    <property type="match status" value="1"/>
</dbReference>
<dbReference type="PANTHER" id="PTHR30093">
    <property type="entry name" value="GENERAL SECRETION PATHWAY PROTEIN G"/>
    <property type="match status" value="1"/>
</dbReference>
<protein>
    <recommendedName>
        <fullName evidence="1">DUF1559 domain-containing protein</fullName>
    </recommendedName>
</protein>
<dbReference type="InterPro" id="IPR027558">
    <property type="entry name" value="Pre_pil_HX9DG_C"/>
</dbReference>
<dbReference type="KEGG" id="ipa:Isop_2058"/>
<sequence length="394" mass="41951">MRLNRRVGFTLIELLVVIAIIAVLIALLLPAVQAAREAARRSQCVNNLKQISLSAHNFESTYGYFPAGNPSCVDRQASMPAPADGPSPGYVNQNQPGWLVSGTQFTGGGGSRAECYGPSWTLQLHAFVEQRAMADLLREGIENNPEEYIQSNPMDNLDAGRPLYGSQGSTIFAVWRCPSSGTNHDTIFFRSLSLEGLRKANYAGCFGGGTMATTMDGMATANPNPMMLGVFSTRPIQKFPPAGRAGTGVRLAQINDGTSNTAMISEVLTWDGNTPGRADTRDIRGVWVVPTMGANAFSTQTTPNSRVNDLLASCESTIPVNNILHCGTDPNSTLARHLALNGGFFAAARSRHPGGVNVAMADGSVRFVKDTINPLIWQATGTRAGGEVVSADAF</sequence>
<dbReference type="STRING" id="575540.Isop_2058"/>
<evidence type="ECO:0000313" key="2">
    <source>
        <dbReference type="EMBL" id="ADV62638.1"/>
    </source>
</evidence>
<accession>E8R3Q3</accession>
<proteinExistence type="predicted"/>
<dbReference type="OrthoDB" id="251754at2"/>
<dbReference type="SUPFAM" id="SSF54523">
    <property type="entry name" value="Pili subunits"/>
    <property type="match status" value="1"/>
</dbReference>
<dbReference type="NCBIfam" id="TIGR04294">
    <property type="entry name" value="pre_pil_HX9DG"/>
    <property type="match status" value="1"/>
</dbReference>
<dbReference type="InParanoid" id="E8R3Q3"/>
<name>E8R3Q3_ISOPI</name>
<dbReference type="eggNOG" id="COG2165">
    <property type="taxonomic scope" value="Bacteria"/>
</dbReference>
<organism evidence="2 3">
    <name type="scientific">Isosphaera pallida (strain ATCC 43644 / DSM 9630 / IS1B)</name>
    <dbReference type="NCBI Taxonomy" id="575540"/>
    <lineage>
        <taxon>Bacteria</taxon>
        <taxon>Pseudomonadati</taxon>
        <taxon>Planctomycetota</taxon>
        <taxon>Planctomycetia</taxon>
        <taxon>Isosphaerales</taxon>
        <taxon>Isosphaeraceae</taxon>
        <taxon>Isosphaera</taxon>
    </lineage>
</organism>
<evidence type="ECO:0000259" key="1">
    <source>
        <dbReference type="Pfam" id="PF07596"/>
    </source>
</evidence>
<reference evidence="2 3" key="2">
    <citation type="journal article" date="2011" name="Stand. Genomic Sci.">
        <title>Complete genome sequence of Isosphaera pallida type strain (IS1B).</title>
        <authorList>
            <consortium name="US DOE Joint Genome Institute (JGI-PGF)"/>
            <person name="Goker M."/>
            <person name="Cleland D."/>
            <person name="Saunders E."/>
            <person name="Lapidus A."/>
            <person name="Nolan M."/>
            <person name="Lucas S."/>
            <person name="Hammon N."/>
            <person name="Deshpande S."/>
            <person name="Cheng J.F."/>
            <person name="Tapia R."/>
            <person name="Han C."/>
            <person name="Goodwin L."/>
            <person name="Pitluck S."/>
            <person name="Liolios K."/>
            <person name="Pagani I."/>
            <person name="Ivanova N."/>
            <person name="Mavromatis K."/>
            <person name="Pati A."/>
            <person name="Chen A."/>
            <person name="Palaniappan K."/>
            <person name="Land M."/>
            <person name="Hauser L."/>
            <person name="Chang Y.J."/>
            <person name="Jeffries C.D."/>
            <person name="Detter J.C."/>
            <person name="Beck B."/>
            <person name="Woyke T."/>
            <person name="Bristow J."/>
            <person name="Eisen J.A."/>
            <person name="Markowitz V."/>
            <person name="Hugenholtz P."/>
            <person name="Kyrpides N.C."/>
            <person name="Klenk H.P."/>
        </authorList>
    </citation>
    <scope>NUCLEOTIDE SEQUENCE [LARGE SCALE GENOMIC DNA]</scope>
    <source>
        <strain evidence="3">ATCC 43644 / DSM 9630 / IS1B</strain>
    </source>
</reference>
<feature type="domain" description="DUF1559" evidence="1">
    <location>
        <begin position="33"/>
        <end position="374"/>
    </location>
</feature>
<dbReference type="Pfam" id="PF07596">
    <property type="entry name" value="SBP_bac_10"/>
    <property type="match status" value="1"/>
</dbReference>
<dbReference type="NCBIfam" id="TIGR02532">
    <property type="entry name" value="IV_pilin_GFxxxE"/>
    <property type="match status" value="1"/>
</dbReference>
<dbReference type="HOGENOM" id="CLU_041661_0_0_0"/>
<reference key="1">
    <citation type="submission" date="2010-11" db="EMBL/GenBank/DDBJ databases">
        <title>The complete sequence of chromosome of Isophaera pallida ATCC 43644.</title>
        <authorList>
            <consortium name="US DOE Joint Genome Institute (JGI-PGF)"/>
            <person name="Lucas S."/>
            <person name="Copeland A."/>
            <person name="Lapidus A."/>
            <person name="Bruce D."/>
            <person name="Goodwin L."/>
            <person name="Pitluck S."/>
            <person name="Kyrpides N."/>
            <person name="Mavromatis K."/>
            <person name="Pagani I."/>
            <person name="Ivanova N."/>
            <person name="Saunders E."/>
            <person name="Brettin T."/>
            <person name="Detter J.C."/>
            <person name="Han C."/>
            <person name="Tapia R."/>
            <person name="Land M."/>
            <person name="Hauser L."/>
            <person name="Markowitz V."/>
            <person name="Cheng J.-F."/>
            <person name="Hugenholtz P."/>
            <person name="Woyke T."/>
            <person name="Wu D."/>
            <person name="Eisen J.A."/>
        </authorList>
    </citation>
    <scope>NUCLEOTIDE SEQUENCE</scope>
    <source>
        <strain>ATCC 43644</strain>
    </source>
</reference>
<dbReference type="EMBL" id="CP002353">
    <property type="protein sequence ID" value="ADV62638.1"/>
    <property type="molecule type" value="Genomic_DNA"/>
</dbReference>
<dbReference type="Proteomes" id="UP000008631">
    <property type="component" value="Chromosome"/>
</dbReference>
<dbReference type="InterPro" id="IPR012902">
    <property type="entry name" value="N_methyl_site"/>
</dbReference>
<dbReference type="InterPro" id="IPR045584">
    <property type="entry name" value="Pilin-like"/>
</dbReference>
<keyword evidence="3" id="KW-1185">Reference proteome</keyword>
<gene>
    <name evidence="2" type="ordered locus">Isop_2058</name>
</gene>
<dbReference type="Pfam" id="PF07963">
    <property type="entry name" value="N_methyl"/>
    <property type="match status" value="1"/>
</dbReference>